<dbReference type="Proteomes" id="UP001558713">
    <property type="component" value="Unassembled WGS sequence"/>
</dbReference>
<dbReference type="PANTHER" id="PTHR33240:SF8">
    <property type="entry name" value="OS03G0439900 PROTEIN"/>
    <property type="match status" value="1"/>
</dbReference>
<dbReference type="EMBL" id="JBANAX010000360">
    <property type="protein sequence ID" value="KAL1212877.1"/>
    <property type="molecule type" value="Genomic_DNA"/>
</dbReference>
<protein>
    <submittedName>
        <fullName evidence="1">Uncharacterized protein</fullName>
    </submittedName>
</protein>
<reference evidence="1 2" key="1">
    <citation type="submission" date="2024-04" db="EMBL/GenBank/DDBJ databases">
        <title>Genome assembly C_amara_ONT_v2.</title>
        <authorList>
            <person name="Yant L."/>
            <person name="Moore C."/>
            <person name="Slenker M."/>
        </authorList>
    </citation>
    <scope>NUCLEOTIDE SEQUENCE [LARGE SCALE GENOMIC DNA]</scope>
    <source>
        <tissue evidence="1">Leaf</tissue>
    </source>
</reference>
<proteinExistence type="predicted"/>
<sequence>MAKFLVLERPAIYNVILGTPWIYAMKAVVSTYRQCLKFSTPCGVFTLKDDQVMSRTCYVNECKLRTASRTCVIRIQIPTCLDERQSSISTLTSSHQKDALE</sequence>
<dbReference type="PANTHER" id="PTHR33240">
    <property type="entry name" value="OS08G0508500 PROTEIN"/>
    <property type="match status" value="1"/>
</dbReference>
<keyword evidence="2" id="KW-1185">Reference proteome</keyword>
<evidence type="ECO:0000313" key="1">
    <source>
        <dbReference type="EMBL" id="KAL1212877.1"/>
    </source>
</evidence>
<accession>A0ABD1B1N7</accession>
<evidence type="ECO:0000313" key="2">
    <source>
        <dbReference type="Proteomes" id="UP001558713"/>
    </source>
</evidence>
<organism evidence="1 2">
    <name type="scientific">Cardamine amara subsp. amara</name>
    <dbReference type="NCBI Taxonomy" id="228776"/>
    <lineage>
        <taxon>Eukaryota</taxon>
        <taxon>Viridiplantae</taxon>
        <taxon>Streptophyta</taxon>
        <taxon>Embryophyta</taxon>
        <taxon>Tracheophyta</taxon>
        <taxon>Spermatophyta</taxon>
        <taxon>Magnoliopsida</taxon>
        <taxon>eudicotyledons</taxon>
        <taxon>Gunneridae</taxon>
        <taxon>Pentapetalae</taxon>
        <taxon>rosids</taxon>
        <taxon>malvids</taxon>
        <taxon>Brassicales</taxon>
        <taxon>Brassicaceae</taxon>
        <taxon>Cardamineae</taxon>
        <taxon>Cardamine</taxon>
    </lineage>
</organism>
<name>A0ABD1B1N7_CARAN</name>
<comment type="caution">
    <text evidence="1">The sequence shown here is derived from an EMBL/GenBank/DDBJ whole genome shotgun (WGS) entry which is preliminary data.</text>
</comment>
<gene>
    <name evidence="1" type="ORF">V5N11_027335</name>
</gene>
<dbReference type="AlphaFoldDB" id="A0ABD1B1N7"/>